<feature type="compositionally biased region" description="Acidic residues" evidence="1">
    <location>
        <begin position="385"/>
        <end position="397"/>
    </location>
</feature>
<feature type="region of interest" description="Disordered" evidence="1">
    <location>
        <begin position="1"/>
        <end position="93"/>
    </location>
</feature>
<dbReference type="OrthoDB" id="10373218at2759"/>
<evidence type="ECO:0000256" key="1">
    <source>
        <dbReference type="SAM" id="MobiDB-lite"/>
    </source>
</evidence>
<feature type="compositionally biased region" description="Basic and acidic residues" evidence="1">
    <location>
        <begin position="318"/>
        <end position="329"/>
    </location>
</feature>
<accession>A0A9P7B7V4</accession>
<proteinExistence type="predicted"/>
<organism evidence="2 3">
    <name type="scientific">Rhodotorula mucilaginosa</name>
    <name type="common">Yeast</name>
    <name type="synonym">Rhodotorula rubra</name>
    <dbReference type="NCBI Taxonomy" id="5537"/>
    <lineage>
        <taxon>Eukaryota</taxon>
        <taxon>Fungi</taxon>
        <taxon>Dikarya</taxon>
        <taxon>Basidiomycota</taxon>
        <taxon>Pucciniomycotina</taxon>
        <taxon>Microbotryomycetes</taxon>
        <taxon>Sporidiobolales</taxon>
        <taxon>Sporidiobolaceae</taxon>
        <taxon>Rhodotorula</taxon>
    </lineage>
</organism>
<dbReference type="EMBL" id="PUHQ01000023">
    <property type="protein sequence ID" value="KAG0662898.1"/>
    <property type="molecule type" value="Genomic_DNA"/>
</dbReference>
<name>A0A9P7B7V4_RHOMI</name>
<feature type="compositionally biased region" description="Acidic residues" evidence="1">
    <location>
        <begin position="221"/>
        <end position="238"/>
    </location>
</feature>
<dbReference type="AlphaFoldDB" id="A0A9P7B7V4"/>
<feature type="region of interest" description="Disordered" evidence="1">
    <location>
        <begin position="307"/>
        <end position="397"/>
    </location>
</feature>
<feature type="region of interest" description="Disordered" evidence="1">
    <location>
        <begin position="107"/>
        <end position="291"/>
    </location>
</feature>
<comment type="caution">
    <text evidence="2">The sequence shown here is derived from an EMBL/GenBank/DDBJ whole genome shotgun (WGS) entry which is preliminary data.</text>
</comment>
<gene>
    <name evidence="2" type="ORF">C6P46_002986</name>
</gene>
<reference evidence="2 3" key="1">
    <citation type="submission" date="2020-11" db="EMBL/GenBank/DDBJ databases">
        <title>Kefir isolates.</title>
        <authorList>
            <person name="Marcisauskas S."/>
            <person name="Kim Y."/>
            <person name="Blasche S."/>
        </authorList>
    </citation>
    <scope>NUCLEOTIDE SEQUENCE [LARGE SCALE GENOMIC DNA]</scope>
    <source>
        <strain evidence="2 3">KR</strain>
    </source>
</reference>
<sequence>MSYHAAYAARRSISQSVDPDAESVREEKPYVSRQRSHAPSPFISRRAVEQHAAQQKLLHLRNAPRHEREPAPSVEPPRTELEAKLDKAEEHLREERDAAVLAELFGEYGSDAGGDDEDGAWDEFQGRMAPPPVPLHKTRPHLDSPLARESTADVEGAAEWPPVAGPSGLHSRNGVGLGVARGASDSEDDLDRSERGQSARSETYAPSERSNRISLFSAASSDEDSDASGAAFDDEEEEERGRRSGRGRAPRGSNALQPRPRKRRKKTAKEIQRQVEAQATDFLAGMDLPAPEYTPLSVKARLSNALAEQTKNLPLNARVDRVPVRERPPSRAITAQPDPASDANDSRAGPSAERDDSPLVAGSAVGNDDDAGSGCGPLGAHAADASDELPDYEEEEAPEAVLAPKYEDVDLLEVQAYFRKPTRAGALSRWFAIVERDVEALPEGMLYTAYREDCDQLEKLGVALPSERFFPTRDFQSTSSEKLLSTRPSFAVCAMLWTDLLEASHSERHKPVAGRGRACRCPLWTPEHWRSWNDEIDFLRDRHGLSTEDLGRVLDTVFGQPDSLSNKSGRSVLQLVYENNWIWYTHIVQLALLKSAYLELASDKMLNRLGSTLSAKREDEQIRLKALRVKADRHKGNSDYSELVLDYNFAELRCKNDQETRLELYERLRRIGAQGNRRRDIESWRQPIRPRVPFKGAGANILRGVAGAGVLSMYDKLQELVFGKVYAGGSG</sequence>
<feature type="compositionally biased region" description="Basic and acidic residues" evidence="1">
    <location>
        <begin position="77"/>
        <end position="93"/>
    </location>
</feature>
<keyword evidence="3" id="KW-1185">Reference proteome</keyword>
<dbReference type="Proteomes" id="UP000777482">
    <property type="component" value="Unassembled WGS sequence"/>
</dbReference>
<protein>
    <submittedName>
        <fullName evidence="2">Uncharacterized protein</fullName>
    </submittedName>
</protein>
<evidence type="ECO:0000313" key="2">
    <source>
        <dbReference type="EMBL" id="KAG0662898.1"/>
    </source>
</evidence>
<evidence type="ECO:0000313" key="3">
    <source>
        <dbReference type="Proteomes" id="UP000777482"/>
    </source>
</evidence>